<dbReference type="EMBL" id="AVOT02013116">
    <property type="protein sequence ID" value="MBW0495475.1"/>
    <property type="molecule type" value="Genomic_DNA"/>
</dbReference>
<dbReference type="GO" id="GO:0016973">
    <property type="term" value="P:poly(A)+ mRNA export from nucleus"/>
    <property type="evidence" value="ECO:0007669"/>
    <property type="project" value="TreeGrafter"/>
</dbReference>
<feature type="region of interest" description="Disordered" evidence="4">
    <location>
        <begin position="62"/>
        <end position="142"/>
    </location>
</feature>
<dbReference type="InterPro" id="IPR017923">
    <property type="entry name" value="TFIIS_N"/>
</dbReference>
<comment type="caution">
    <text evidence="6">The sequence shown here is derived from an EMBL/GenBank/DDBJ whole genome shotgun (WGS) entry which is preliminary data.</text>
</comment>
<organism evidence="6 7">
    <name type="scientific">Austropuccinia psidii MF-1</name>
    <dbReference type="NCBI Taxonomy" id="1389203"/>
    <lineage>
        <taxon>Eukaryota</taxon>
        <taxon>Fungi</taxon>
        <taxon>Dikarya</taxon>
        <taxon>Basidiomycota</taxon>
        <taxon>Pucciniomycotina</taxon>
        <taxon>Pucciniomycetes</taxon>
        <taxon>Pucciniales</taxon>
        <taxon>Sphaerophragmiaceae</taxon>
        <taxon>Austropuccinia</taxon>
    </lineage>
</organism>
<dbReference type="PANTHER" id="PTHR46010">
    <property type="entry name" value="PROTEIN IWS1 HOMOLOG"/>
    <property type="match status" value="1"/>
</dbReference>
<keyword evidence="3" id="KW-0539">Nucleus</keyword>
<dbReference type="InterPro" id="IPR035441">
    <property type="entry name" value="TFIIS/LEDGF_dom_sf"/>
</dbReference>
<feature type="compositionally biased region" description="Basic and acidic residues" evidence="4">
    <location>
        <begin position="80"/>
        <end position="89"/>
    </location>
</feature>
<feature type="compositionally biased region" description="Polar residues" evidence="4">
    <location>
        <begin position="311"/>
        <end position="327"/>
    </location>
</feature>
<evidence type="ECO:0000259" key="5">
    <source>
        <dbReference type="PROSITE" id="PS51319"/>
    </source>
</evidence>
<evidence type="ECO:0000313" key="7">
    <source>
        <dbReference type="Proteomes" id="UP000765509"/>
    </source>
</evidence>
<dbReference type="PANTHER" id="PTHR46010:SF1">
    <property type="entry name" value="PROTEIN IWS1 HOMOLOG"/>
    <property type="match status" value="1"/>
</dbReference>
<feature type="region of interest" description="Disordered" evidence="4">
    <location>
        <begin position="299"/>
        <end position="392"/>
    </location>
</feature>
<evidence type="ECO:0000256" key="2">
    <source>
        <dbReference type="ARBA" id="ARBA00037992"/>
    </source>
</evidence>
<feature type="compositionally biased region" description="Basic and acidic residues" evidence="4">
    <location>
        <begin position="374"/>
        <end position="392"/>
    </location>
</feature>
<comment type="subcellular location">
    <subcellularLocation>
        <location evidence="3">Nucleus</location>
    </subcellularLocation>
</comment>
<gene>
    <name evidence="6" type="ORF">O181_035190</name>
</gene>
<keyword evidence="7" id="KW-1185">Reference proteome</keyword>
<sequence>MTIVHIFEASSLKLITCLNPCKNLCTVIHGFRQALAEFWTTVSLLQTRPDTQRNTMDSNLEHQIFGGGESDLSDADQEDEKNLHNRKQEVLAQDPEVPALAEAEPVPLDPEEQRRQELYDRIDEAAGKNRKGRRSRRKGNDEDLELMADEEVSHLRTRMIAAVNLDIQANEQRRPATSKLVLLPLVTSTMQKSHLETAILDNGVLEAVKRWLEPLPDRSLPALNIQRSLLQLLSKMSIDTQSLKASQLGRIVLFYTKCPRVDPSIKRLADNLVSTWLRPIIRLSASYRSRAPLPIAPVNNNYSQEFPPRPSQSADPARAQSQDTRGSQRAKIPETIHQAFQYAPMSQLDSNANDRSNTQNSVSKKNSHKATAKKTREWARKVQDAKKGQRMG</sequence>
<dbReference type="InterPro" id="IPR051037">
    <property type="entry name" value="RNAPII_TF_IWS1"/>
</dbReference>
<feature type="compositionally biased region" description="Basic residues" evidence="4">
    <location>
        <begin position="128"/>
        <end position="137"/>
    </location>
</feature>
<dbReference type="OrthoDB" id="21124at2759"/>
<accession>A0A9Q3HAY5</accession>
<comment type="similarity">
    <text evidence="2">Belongs to the IWS1 family.</text>
</comment>
<dbReference type="Proteomes" id="UP000765509">
    <property type="component" value="Unassembled WGS sequence"/>
</dbReference>
<proteinExistence type="inferred from homology"/>
<feature type="compositionally biased region" description="Basic and acidic residues" evidence="4">
    <location>
        <begin position="111"/>
        <end position="127"/>
    </location>
</feature>
<dbReference type="Pfam" id="PF08711">
    <property type="entry name" value="Med26"/>
    <property type="match status" value="1"/>
</dbReference>
<evidence type="ECO:0000256" key="1">
    <source>
        <dbReference type="ARBA" id="ARBA00037349"/>
    </source>
</evidence>
<evidence type="ECO:0000313" key="6">
    <source>
        <dbReference type="EMBL" id="MBW0495475.1"/>
    </source>
</evidence>
<dbReference type="PROSITE" id="PS51319">
    <property type="entry name" value="TFIIS_N"/>
    <property type="match status" value="1"/>
</dbReference>
<dbReference type="GO" id="GO:0005634">
    <property type="term" value="C:nucleus"/>
    <property type="evidence" value="ECO:0007669"/>
    <property type="project" value="UniProtKB-SubCell"/>
</dbReference>
<comment type="function">
    <text evidence="1">Transcription factor involved in RNA polymerase II transcription regulation. May function in both SPT15/TBP post-recruitment and recruitment steps of transcription.</text>
</comment>
<evidence type="ECO:0000256" key="3">
    <source>
        <dbReference type="PROSITE-ProRule" id="PRU00649"/>
    </source>
</evidence>
<dbReference type="AlphaFoldDB" id="A0A9Q3HAY5"/>
<dbReference type="Gene3D" id="1.20.930.10">
    <property type="entry name" value="Conserved domain common to transcription factors TFIIS, elongin A, CRSP70"/>
    <property type="match status" value="1"/>
</dbReference>
<name>A0A9Q3HAY5_9BASI</name>
<protein>
    <recommendedName>
        <fullName evidence="5">TFIIS N-terminal domain-containing protein</fullName>
    </recommendedName>
</protein>
<feature type="domain" description="TFIIS N-terminal" evidence="5">
    <location>
        <begin position="206"/>
        <end position="283"/>
    </location>
</feature>
<evidence type="ECO:0000256" key="4">
    <source>
        <dbReference type="SAM" id="MobiDB-lite"/>
    </source>
</evidence>
<feature type="compositionally biased region" description="Polar residues" evidence="4">
    <location>
        <begin position="347"/>
        <end position="364"/>
    </location>
</feature>
<reference evidence="6" key="1">
    <citation type="submission" date="2021-03" db="EMBL/GenBank/DDBJ databases">
        <title>Draft genome sequence of rust myrtle Austropuccinia psidii MF-1, a brazilian biotype.</title>
        <authorList>
            <person name="Quecine M.C."/>
            <person name="Pachon D.M.R."/>
            <person name="Bonatelli M.L."/>
            <person name="Correr F.H."/>
            <person name="Franceschini L.M."/>
            <person name="Leite T.F."/>
            <person name="Margarido G.R.A."/>
            <person name="Almeida C.A."/>
            <person name="Ferrarezi J.A."/>
            <person name="Labate C.A."/>
        </authorList>
    </citation>
    <scope>NUCLEOTIDE SEQUENCE</scope>
    <source>
        <strain evidence="6">MF-1</strain>
    </source>
</reference>